<dbReference type="CDD" id="cd02194">
    <property type="entry name" value="ThiL"/>
    <property type="match status" value="1"/>
</dbReference>
<dbReference type="Proteomes" id="UP000317778">
    <property type="component" value="Unassembled WGS sequence"/>
</dbReference>
<keyword evidence="1" id="KW-0067">ATP-binding</keyword>
<dbReference type="PANTHER" id="PTHR30270">
    <property type="entry name" value="THIAMINE-MONOPHOSPHATE KINASE"/>
    <property type="match status" value="1"/>
</dbReference>
<dbReference type="NCBIfam" id="TIGR01379">
    <property type="entry name" value="thiL"/>
    <property type="match status" value="1"/>
</dbReference>
<name>A0A532V7X0_UNCT6</name>
<feature type="binding site" evidence="1">
    <location>
        <position position="76"/>
    </location>
    <ligand>
        <name>Mg(2+)</name>
        <dbReference type="ChEBI" id="CHEBI:18420"/>
        <label>4</label>
    </ligand>
</feature>
<dbReference type="PIRSF" id="PIRSF005303">
    <property type="entry name" value="Thiam_monoph_kin"/>
    <property type="match status" value="1"/>
</dbReference>
<dbReference type="EC" id="2.7.4.16" evidence="1"/>
<keyword evidence="1" id="KW-0460">Magnesium</keyword>
<keyword evidence="1 3" id="KW-0418">Kinase</keyword>
<comment type="pathway">
    <text evidence="1">Cofactor biosynthesis; thiamine diphosphate biosynthesis; thiamine diphosphate from thiamine phosphate: step 1/1.</text>
</comment>
<dbReference type="InterPro" id="IPR006283">
    <property type="entry name" value="ThiL-like"/>
</dbReference>
<comment type="caution">
    <text evidence="3">The sequence shown here is derived from an EMBL/GenBank/DDBJ whole genome shotgun (WGS) entry which is preliminary data.</text>
</comment>
<gene>
    <name evidence="1 3" type="primary">thiL</name>
    <name evidence="3" type="ORF">CEE36_04450</name>
</gene>
<feature type="binding site" evidence="1">
    <location>
        <position position="76"/>
    </location>
    <ligand>
        <name>Mg(2+)</name>
        <dbReference type="ChEBI" id="CHEBI:18420"/>
        <label>2</label>
    </ligand>
</feature>
<dbReference type="InterPro" id="IPR036676">
    <property type="entry name" value="PurM-like_C_sf"/>
</dbReference>
<feature type="binding site" evidence="1">
    <location>
        <position position="310"/>
    </location>
    <ligand>
        <name>substrate</name>
    </ligand>
</feature>
<keyword evidence="1" id="KW-0808">Transferase</keyword>
<feature type="binding site" evidence="1">
    <location>
        <position position="45"/>
    </location>
    <ligand>
        <name>Mg(2+)</name>
        <dbReference type="ChEBI" id="CHEBI:18420"/>
        <label>4</label>
    </ligand>
</feature>
<feature type="binding site" evidence="1">
    <location>
        <position position="211"/>
    </location>
    <ligand>
        <name>Mg(2+)</name>
        <dbReference type="ChEBI" id="CHEBI:18420"/>
        <label>5</label>
    </ligand>
</feature>
<protein>
    <recommendedName>
        <fullName evidence="1">Thiamine-monophosphate kinase</fullName>
        <shortName evidence="1">TMP kinase</shortName>
        <shortName evidence="1">Thiamine-phosphate kinase</shortName>
        <ecNumber evidence="1">2.7.4.16</ecNumber>
    </recommendedName>
</protein>
<feature type="binding site" evidence="1">
    <location>
        <position position="34"/>
    </location>
    <ligand>
        <name>Mg(2+)</name>
        <dbReference type="ChEBI" id="CHEBI:18420"/>
        <label>3</label>
    </ligand>
</feature>
<dbReference type="GO" id="GO:0009229">
    <property type="term" value="P:thiamine diphosphate biosynthetic process"/>
    <property type="evidence" value="ECO:0007669"/>
    <property type="project" value="UniProtKB-UniRule"/>
</dbReference>
<feature type="domain" description="PurM-like N-terminal" evidence="2">
    <location>
        <begin position="32"/>
        <end position="140"/>
    </location>
</feature>
<dbReference type="GO" id="GO:0009030">
    <property type="term" value="F:thiamine-phosphate kinase activity"/>
    <property type="evidence" value="ECO:0007669"/>
    <property type="project" value="UniProtKB-UniRule"/>
</dbReference>
<evidence type="ECO:0000313" key="4">
    <source>
        <dbReference type="Proteomes" id="UP000317778"/>
    </source>
</evidence>
<dbReference type="Gene3D" id="3.30.1330.10">
    <property type="entry name" value="PurM-like, N-terminal domain"/>
    <property type="match status" value="1"/>
</dbReference>
<feature type="binding site" evidence="1">
    <location>
        <position position="47"/>
    </location>
    <ligand>
        <name>Mg(2+)</name>
        <dbReference type="ChEBI" id="CHEBI:18420"/>
        <label>1</label>
    </ligand>
</feature>
<evidence type="ECO:0000259" key="2">
    <source>
        <dbReference type="Pfam" id="PF00586"/>
    </source>
</evidence>
<feature type="binding site" evidence="1">
    <location>
        <position position="106"/>
    </location>
    <ligand>
        <name>ATP</name>
        <dbReference type="ChEBI" id="CHEBI:30616"/>
    </ligand>
</feature>
<dbReference type="InterPro" id="IPR036921">
    <property type="entry name" value="PurM-like_N_sf"/>
</dbReference>
<accession>A0A532V7X0</accession>
<keyword evidence="1" id="KW-0784">Thiamine biosynthesis</keyword>
<dbReference type="UniPathway" id="UPA00060">
    <property type="reaction ID" value="UER00142"/>
</dbReference>
<sequence length="315" mass="34251">MLNLEDLGEEGFLERLATWVKTRNPAVRISIGDDALVLRDGTVVTSDSYEEGVHFSRLYFSPEDIGFKAAAATLSDLAAMGAEPICFLLNLFAPPRCEIDFLKRLYSGMEEVCGRLGVEIAGGDSVASDKLILSCTALGKTTDPLLRSGALAGDLLYLSGFPGLSRVGQQALRRGVEGFEDAKRRHLRPQPRIALGIALRGKVSACMDVSDGISTDAGRLAKASKVKLVVEYERLPRHPELLAFAEQYGGHWDSLALNGGEDYELLFTASHDLPDCIADLPIHRIGRIEEGKGAFLEIGGELRPLLPKGWDHFSK</sequence>
<feature type="binding site" evidence="1">
    <location>
        <position position="47"/>
    </location>
    <ligand>
        <name>Mg(2+)</name>
        <dbReference type="ChEBI" id="CHEBI:18420"/>
        <label>2</label>
    </ligand>
</feature>
<dbReference type="HAMAP" id="MF_02128">
    <property type="entry name" value="TMP_kinase"/>
    <property type="match status" value="1"/>
</dbReference>
<comment type="similarity">
    <text evidence="1">Belongs to the thiamine-monophosphate kinase family.</text>
</comment>
<reference evidence="3 4" key="1">
    <citation type="submission" date="2017-06" db="EMBL/GenBank/DDBJ databases">
        <title>Novel microbial phyla capable of carbon fixation and sulfur reduction in deep-sea sediments.</title>
        <authorList>
            <person name="Huang J."/>
            <person name="Baker B."/>
            <person name="Wang Y."/>
        </authorList>
    </citation>
    <scope>NUCLEOTIDE SEQUENCE [LARGE SCALE GENOMIC DNA]</scope>
    <source>
        <strain evidence="3">B3_TA06</strain>
    </source>
</reference>
<comment type="miscellaneous">
    <text evidence="1">Reaction mechanism of ThiL seems to utilize a direct, inline transfer of the gamma-phosphate of ATP to TMP rather than a phosphorylated enzyme intermediate.</text>
</comment>
<feature type="binding site" evidence="1">
    <location>
        <position position="76"/>
    </location>
    <ligand>
        <name>Mg(2+)</name>
        <dbReference type="ChEBI" id="CHEBI:18420"/>
        <label>3</label>
    </ligand>
</feature>
<feature type="binding site" evidence="1">
    <location>
        <position position="261"/>
    </location>
    <ligand>
        <name>substrate</name>
    </ligand>
</feature>
<feature type="binding site" evidence="1">
    <location>
        <position position="210"/>
    </location>
    <ligand>
        <name>ATP</name>
        <dbReference type="ChEBI" id="CHEBI:30616"/>
    </ligand>
</feature>
<dbReference type="GO" id="GO:0009228">
    <property type="term" value="P:thiamine biosynthetic process"/>
    <property type="evidence" value="ECO:0007669"/>
    <property type="project" value="UniProtKB-KW"/>
</dbReference>
<proteinExistence type="inferred from homology"/>
<feature type="binding site" evidence="1">
    <location>
        <position position="46"/>
    </location>
    <ligand>
        <name>Mg(2+)</name>
        <dbReference type="ChEBI" id="CHEBI:18420"/>
        <label>1</label>
    </ligand>
</feature>
<feature type="binding site" evidence="1">
    <location>
        <position position="208"/>
    </location>
    <ligand>
        <name>Mg(2+)</name>
        <dbReference type="ChEBI" id="CHEBI:18420"/>
        <label>3</label>
    </ligand>
</feature>
<comment type="function">
    <text evidence="1">Catalyzes the ATP-dependent phosphorylation of thiamine-monophosphate (TMP) to form thiamine-pyrophosphate (TPP), the active form of vitamin B1.</text>
</comment>
<dbReference type="SUPFAM" id="SSF56042">
    <property type="entry name" value="PurM C-terminal domain-like"/>
    <property type="match status" value="1"/>
</dbReference>
<dbReference type="SUPFAM" id="SSF55326">
    <property type="entry name" value="PurM N-terminal domain-like"/>
    <property type="match status" value="1"/>
</dbReference>
<organism evidence="3 4">
    <name type="scientific">candidate division TA06 bacterium B3_TA06</name>
    <dbReference type="NCBI Taxonomy" id="2012487"/>
    <lineage>
        <taxon>Bacteria</taxon>
        <taxon>Bacteria division TA06</taxon>
    </lineage>
</organism>
<dbReference type="EMBL" id="NJBO01000005">
    <property type="protein sequence ID" value="TKJ43290.1"/>
    <property type="molecule type" value="Genomic_DNA"/>
</dbReference>
<evidence type="ECO:0000313" key="3">
    <source>
        <dbReference type="EMBL" id="TKJ43290.1"/>
    </source>
</evidence>
<dbReference type="InterPro" id="IPR016188">
    <property type="entry name" value="PurM-like_N"/>
</dbReference>
<evidence type="ECO:0000256" key="1">
    <source>
        <dbReference type="HAMAP-Rule" id="MF_02128"/>
    </source>
</evidence>
<keyword evidence="1" id="KW-0547">Nucleotide-binding</keyword>
<comment type="catalytic activity">
    <reaction evidence="1">
        <text>thiamine phosphate + ATP = thiamine diphosphate + ADP</text>
        <dbReference type="Rhea" id="RHEA:15913"/>
        <dbReference type="ChEBI" id="CHEBI:30616"/>
        <dbReference type="ChEBI" id="CHEBI:37575"/>
        <dbReference type="ChEBI" id="CHEBI:58937"/>
        <dbReference type="ChEBI" id="CHEBI:456216"/>
        <dbReference type="EC" id="2.7.4.16"/>
    </reaction>
</comment>
<feature type="binding site" evidence="1">
    <location>
        <position position="54"/>
    </location>
    <ligand>
        <name>substrate</name>
    </ligand>
</feature>
<dbReference type="GO" id="GO:0005524">
    <property type="term" value="F:ATP binding"/>
    <property type="evidence" value="ECO:0007669"/>
    <property type="project" value="UniProtKB-UniRule"/>
</dbReference>
<dbReference type="Pfam" id="PF00586">
    <property type="entry name" value="AIRS"/>
    <property type="match status" value="1"/>
</dbReference>
<dbReference type="Gene3D" id="3.90.650.10">
    <property type="entry name" value="PurM-like C-terminal domain"/>
    <property type="match status" value="1"/>
</dbReference>
<feature type="binding site" evidence="1">
    <location>
        <begin position="123"/>
        <end position="124"/>
    </location>
    <ligand>
        <name>ATP</name>
        <dbReference type="ChEBI" id="CHEBI:30616"/>
    </ligand>
</feature>
<feature type="binding site" evidence="1">
    <location>
        <position position="124"/>
    </location>
    <ligand>
        <name>Mg(2+)</name>
        <dbReference type="ChEBI" id="CHEBI:18420"/>
        <label>1</label>
    </ligand>
</feature>
<keyword evidence="1" id="KW-0479">Metal-binding</keyword>
<feature type="binding site" evidence="1">
    <location>
        <position position="147"/>
    </location>
    <ligand>
        <name>ATP</name>
        <dbReference type="ChEBI" id="CHEBI:30616"/>
    </ligand>
</feature>
<dbReference type="PANTHER" id="PTHR30270:SF0">
    <property type="entry name" value="THIAMINE-MONOPHOSPHATE KINASE"/>
    <property type="match status" value="1"/>
</dbReference>
<dbReference type="AlphaFoldDB" id="A0A532V7X0"/>
<dbReference type="GO" id="GO:0000287">
    <property type="term" value="F:magnesium ion binding"/>
    <property type="evidence" value="ECO:0007669"/>
    <property type="project" value="UniProtKB-UniRule"/>
</dbReference>
<feature type="binding site" evidence="1">
    <location>
        <position position="34"/>
    </location>
    <ligand>
        <name>Mg(2+)</name>
        <dbReference type="ChEBI" id="CHEBI:18420"/>
        <label>4</label>
    </ligand>
</feature>